<evidence type="ECO:0000259" key="3">
    <source>
        <dbReference type="PROSITE" id="PS50110"/>
    </source>
</evidence>
<protein>
    <submittedName>
        <fullName evidence="5">Response regulator</fullName>
    </submittedName>
</protein>
<accession>A0ABT0YIR8</accession>
<dbReference type="SUPFAM" id="SSF109604">
    <property type="entry name" value="HD-domain/PDEase-like"/>
    <property type="match status" value="1"/>
</dbReference>
<dbReference type="Gene3D" id="3.40.50.2300">
    <property type="match status" value="1"/>
</dbReference>
<keyword evidence="6" id="KW-1185">Reference proteome</keyword>
<feature type="modified residue" description="4-aspartylphosphate" evidence="1">
    <location>
        <position position="65"/>
    </location>
</feature>
<dbReference type="PROSITE" id="PS50110">
    <property type="entry name" value="RESPONSE_REGULATORY"/>
    <property type="match status" value="1"/>
</dbReference>
<dbReference type="PANTHER" id="PTHR45228:SF8">
    <property type="entry name" value="TWO-COMPONENT RESPONSE REGULATOR-RELATED"/>
    <property type="match status" value="1"/>
</dbReference>
<comment type="caution">
    <text evidence="5">The sequence shown here is derived from an EMBL/GenBank/DDBJ whole genome shotgun (WGS) entry which is preliminary data.</text>
</comment>
<dbReference type="InterPro" id="IPR001789">
    <property type="entry name" value="Sig_transdc_resp-reg_receiver"/>
</dbReference>
<organism evidence="5 6">
    <name type="scientific">Caldimonas mangrovi</name>
    <dbReference type="NCBI Taxonomy" id="2944811"/>
    <lineage>
        <taxon>Bacteria</taxon>
        <taxon>Pseudomonadati</taxon>
        <taxon>Pseudomonadota</taxon>
        <taxon>Betaproteobacteria</taxon>
        <taxon>Burkholderiales</taxon>
        <taxon>Sphaerotilaceae</taxon>
        <taxon>Caldimonas</taxon>
    </lineage>
</organism>
<evidence type="ECO:0000313" key="5">
    <source>
        <dbReference type="EMBL" id="MCM5678609.1"/>
    </source>
</evidence>
<dbReference type="EMBL" id="JAMKFE010000002">
    <property type="protein sequence ID" value="MCM5678609.1"/>
    <property type="molecule type" value="Genomic_DNA"/>
</dbReference>
<dbReference type="InterPro" id="IPR037522">
    <property type="entry name" value="HD_GYP_dom"/>
</dbReference>
<dbReference type="CDD" id="cd00077">
    <property type="entry name" value="HDc"/>
    <property type="match status" value="1"/>
</dbReference>
<dbReference type="InterPro" id="IPR011006">
    <property type="entry name" value="CheY-like_superfamily"/>
</dbReference>
<reference evidence="5" key="1">
    <citation type="submission" date="2022-05" db="EMBL/GenBank/DDBJ databases">
        <title>Schlegelella sp. nov., isolated from mangrove soil.</title>
        <authorList>
            <person name="Liu Y."/>
            <person name="Ge X."/>
            <person name="Liu W."/>
        </authorList>
    </citation>
    <scope>NUCLEOTIDE SEQUENCE</scope>
    <source>
        <strain evidence="5">S2-27</strain>
    </source>
</reference>
<dbReference type="Proteomes" id="UP001165541">
    <property type="component" value="Unassembled WGS sequence"/>
</dbReference>
<dbReference type="Pfam" id="PF13487">
    <property type="entry name" value="HD_5"/>
    <property type="match status" value="1"/>
</dbReference>
<dbReference type="InterPro" id="IPR003607">
    <property type="entry name" value="HD/PDEase_dom"/>
</dbReference>
<dbReference type="CDD" id="cd17569">
    <property type="entry name" value="REC_HupR-like"/>
    <property type="match status" value="1"/>
</dbReference>
<feature type="domain" description="Response regulatory" evidence="3">
    <location>
        <begin position="16"/>
        <end position="131"/>
    </location>
</feature>
<proteinExistence type="predicted"/>
<dbReference type="SMART" id="SM00448">
    <property type="entry name" value="REC"/>
    <property type="match status" value="1"/>
</dbReference>
<keyword evidence="1" id="KW-0597">Phosphoprotein</keyword>
<evidence type="ECO:0000259" key="4">
    <source>
        <dbReference type="PROSITE" id="PS51832"/>
    </source>
</evidence>
<evidence type="ECO:0000256" key="2">
    <source>
        <dbReference type="SAM" id="Coils"/>
    </source>
</evidence>
<dbReference type="PANTHER" id="PTHR45228">
    <property type="entry name" value="CYCLIC DI-GMP PHOSPHODIESTERASE TM_0186-RELATED"/>
    <property type="match status" value="1"/>
</dbReference>
<feature type="domain" description="HD-GYP" evidence="4">
    <location>
        <begin position="186"/>
        <end position="382"/>
    </location>
</feature>
<gene>
    <name evidence="5" type="ORF">M8A51_03575</name>
</gene>
<name>A0ABT0YIR8_9BURK</name>
<feature type="coiled-coil region" evidence="2">
    <location>
        <begin position="133"/>
        <end position="167"/>
    </location>
</feature>
<keyword evidence="2" id="KW-0175">Coiled coil</keyword>
<dbReference type="Gene3D" id="1.10.3210.10">
    <property type="entry name" value="Hypothetical protein af1432"/>
    <property type="match status" value="1"/>
</dbReference>
<dbReference type="InterPro" id="IPR052020">
    <property type="entry name" value="Cyclic_di-GMP/3'3'-cGAMP_PDE"/>
</dbReference>
<evidence type="ECO:0000256" key="1">
    <source>
        <dbReference type="PROSITE-ProRule" id="PRU00169"/>
    </source>
</evidence>
<dbReference type="RefSeq" id="WP_251776750.1">
    <property type="nucleotide sequence ID" value="NZ_JAMKFE010000002.1"/>
</dbReference>
<dbReference type="Pfam" id="PF00072">
    <property type="entry name" value="Response_reg"/>
    <property type="match status" value="1"/>
</dbReference>
<evidence type="ECO:0000313" key="6">
    <source>
        <dbReference type="Proteomes" id="UP001165541"/>
    </source>
</evidence>
<dbReference type="SUPFAM" id="SSF52172">
    <property type="entry name" value="CheY-like"/>
    <property type="match status" value="1"/>
</dbReference>
<dbReference type="PROSITE" id="PS51832">
    <property type="entry name" value="HD_GYP"/>
    <property type="match status" value="1"/>
</dbReference>
<sequence length="446" mass="48784">MDTTTDAGPPPPRAQALLIVDDEPHVLSALRRALRGTGCTIHTAPGGQQALQILAEHPIDLIISDMRMPGMSGAELLRGARERAPETIRILLTGYADLRSTMEAVNDGEIFRFLTKPWEDPILLEAVQEGLQRRVLEQERDELRALTQQQNAELKRLNGGLEQLVAERTGELQRTLGDLEAATDRLKSDFTSTVKLLSSLVASRSGIAAGCPRAVARYVREVAPELGIAGEQIADLTFAALLQDVGKLGLPDELLRVPFAALNRDQRARLRRHPVAGEACLMALPSLAPAGAILRHLYENFDGSGKPDSLAGDAIPLASRLLRVLTDYEHYRSGAIELAQLPEEHAFQRLRQGRAGVYDPRCVDAFLKSRRQAVAVPRQSKLLSSDRLEPGMEVGQDLMSKAGTLLLSQGHVLDAALIRQIQRYEHFSGEFLWIKVLTDAVAPAAS</sequence>